<feature type="non-terminal residue" evidence="2">
    <location>
        <position position="137"/>
    </location>
</feature>
<dbReference type="PANTHER" id="PTHR48079:SF6">
    <property type="entry name" value="NAD(P)-BINDING DOMAIN-CONTAINING PROTEIN-RELATED"/>
    <property type="match status" value="1"/>
</dbReference>
<dbReference type="GO" id="GO:0005737">
    <property type="term" value="C:cytoplasm"/>
    <property type="evidence" value="ECO:0007669"/>
    <property type="project" value="TreeGrafter"/>
</dbReference>
<dbReference type="InterPro" id="IPR016040">
    <property type="entry name" value="NAD(P)-bd_dom"/>
</dbReference>
<sequence>VTGASGFLGSHIVSQLLAQGKYTVRAVARSAGKIRKIFPNAGNKLEVVELPTLTSDFTDALKGVTAVVHSASPSYLTGVSGKEIFEGAYHGTTHVVEQAIAAGVKKIVITGTFASLFDGDFAAAFGTKVVTEKDFGS</sequence>
<accession>A0A4S8LKS7</accession>
<feature type="domain" description="NAD(P)-binding" evidence="1">
    <location>
        <begin position="3"/>
        <end position="115"/>
    </location>
</feature>
<dbReference type="SUPFAM" id="SSF51735">
    <property type="entry name" value="NAD(P)-binding Rossmann-fold domains"/>
    <property type="match status" value="1"/>
</dbReference>
<protein>
    <submittedName>
        <fullName evidence="2">NAD(P)-binding protein</fullName>
    </submittedName>
</protein>
<dbReference type="GO" id="GO:0004029">
    <property type="term" value="F:aldehyde dehydrogenase (NAD+) activity"/>
    <property type="evidence" value="ECO:0007669"/>
    <property type="project" value="TreeGrafter"/>
</dbReference>
<feature type="non-terminal residue" evidence="2">
    <location>
        <position position="1"/>
    </location>
</feature>
<dbReference type="InterPro" id="IPR036291">
    <property type="entry name" value="NAD(P)-bd_dom_sf"/>
</dbReference>
<dbReference type="Pfam" id="PF13460">
    <property type="entry name" value="NAD_binding_10"/>
    <property type="match status" value="1"/>
</dbReference>
<proteinExistence type="predicted"/>
<evidence type="ECO:0000313" key="3">
    <source>
        <dbReference type="Proteomes" id="UP000297245"/>
    </source>
</evidence>
<keyword evidence="3" id="KW-1185">Reference proteome</keyword>
<dbReference type="EMBL" id="ML179361">
    <property type="protein sequence ID" value="THU89641.1"/>
    <property type="molecule type" value="Genomic_DNA"/>
</dbReference>
<name>A0A4S8LKS7_DENBC</name>
<dbReference type="InterPro" id="IPR051783">
    <property type="entry name" value="NAD(P)-dependent_oxidoreduct"/>
</dbReference>
<evidence type="ECO:0000313" key="2">
    <source>
        <dbReference type="EMBL" id="THU89641.1"/>
    </source>
</evidence>
<organism evidence="2 3">
    <name type="scientific">Dendrothele bispora (strain CBS 962.96)</name>
    <dbReference type="NCBI Taxonomy" id="1314807"/>
    <lineage>
        <taxon>Eukaryota</taxon>
        <taxon>Fungi</taxon>
        <taxon>Dikarya</taxon>
        <taxon>Basidiomycota</taxon>
        <taxon>Agaricomycotina</taxon>
        <taxon>Agaricomycetes</taxon>
        <taxon>Agaricomycetidae</taxon>
        <taxon>Agaricales</taxon>
        <taxon>Agaricales incertae sedis</taxon>
        <taxon>Dendrothele</taxon>
    </lineage>
</organism>
<dbReference type="AlphaFoldDB" id="A0A4S8LKS7"/>
<evidence type="ECO:0000259" key="1">
    <source>
        <dbReference type="Pfam" id="PF13460"/>
    </source>
</evidence>
<dbReference type="PANTHER" id="PTHR48079">
    <property type="entry name" value="PROTEIN YEEZ"/>
    <property type="match status" value="1"/>
</dbReference>
<dbReference type="OrthoDB" id="2735536at2759"/>
<reference evidence="2 3" key="1">
    <citation type="journal article" date="2019" name="Nat. Ecol. Evol.">
        <title>Megaphylogeny resolves global patterns of mushroom evolution.</title>
        <authorList>
            <person name="Varga T."/>
            <person name="Krizsan K."/>
            <person name="Foldi C."/>
            <person name="Dima B."/>
            <person name="Sanchez-Garcia M."/>
            <person name="Sanchez-Ramirez S."/>
            <person name="Szollosi G.J."/>
            <person name="Szarkandi J.G."/>
            <person name="Papp V."/>
            <person name="Albert L."/>
            <person name="Andreopoulos W."/>
            <person name="Angelini C."/>
            <person name="Antonin V."/>
            <person name="Barry K.W."/>
            <person name="Bougher N.L."/>
            <person name="Buchanan P."/>
            <person name="Buyck B."/>
            <person name="Bense V."/>
            <person name="Catcheside P."/>
            <person name="Chovatia M."/>
            <person name="Cooper J."/>
            <person name="Damon W."/>
            <person name="Desjardin D."/>
            <person name="Finy P."/>
            <person name="Geml J."/>
            <person name="Haridas S."/>
            <person name="Hughes K."/>
            <person name="Justo A."/>
            <person name="Karasinski D."/>
            <person name="Kautmanova I."/>
            <person name="Kiss B."/>
            <person name="Kocsube S."/>
            <person name="Kotiranta H."/>
            <person name="LaButti K.M."/>
            <person name="Lechner B.E."/>
            <person name="Liimatainen K."/>
            <person name="Lipzen A."/>
            <person name="Lukacs Z."/>
            <person name="Mihaltcheva S."/>
            <person name="Morgado L.N."/>
            <person name="Niskanen T."/>
            <person name="Noordeloos M.E."/>
            <person name="Ohm R.A."/>
            <person name="Ortiz-Santana B."/>
            <person name="Ovrebo C."/>
            <person name="Racz N."/>
            <person name="Riley R."/>
            <person name="Savchenko A."/>
            <person name="Shiryaev A."/>
            <person name="Soop K."/>
            <person name="Spirin V."/>
            <person name="Szebenyi C."/>
            <person name="Tomsovsky M."/>
            <person name="Tulloss R.E."/>
            <person name="Uehling J."/>
            <person name="Grigoriev I.V."/>
            <person name="Vagvolgyi C."/>
            <person name="Papp T."/>
            <person name="Martin F.M."/>
            <person name="Miettinen O."/>
            <person name="Hibbett D.S."/>
            <person name="Nagy L.G."/>
        </authorList>
    </citation>
    <scope>NUCLEOTIDE SEQUENCE [LARGE SCALE GENOMIC DNA]</scope>
    <source>
        <strain evidence="2 3">CBS 962.96</strain>
    </source>
</reference>
<gene>
    <name evidence="2" type="ORF">K435DRAFT_587234</name>
</gene>
<dbReference type="Proteomes" id="UP000297245">
    <property type="component" value="Unassembled WGS sequence"/>
</dbReference>
<dbReference type="Gene3D" id="3.40.50.720">
    <property type="entry name" value="NAD(P)-binding Rossmann-like Domain"/>
    <property type="match status" value="1"/>
</dbReference>